<feature type="transmembrane region" description="Helical" evidence="1">
    <location>
        <begin position="155"/>
        <end position="175"/>
    </location>
</feature>
<dbReference type="RefSeq" id="WP_093349049.1">
    <property type="nucleotide sequence ID" value="NZ_FOUY01000027.1"/>
</dbReference>
<keyword evidence="1" id="KW-1133">Transmembrane helix</keyword>
<evidence type="ECO:0008006" key="4">
    <source>
        <dbReference type="Google" id="ProtNLM"/>
    </source>
</evidence>
<reference evidence="2 3" key="1">
    <citation type="submission" date="2016-10" db="EMBL/GenBank/DDBJ databases">
        <authorList>
            <person name="de Groot N.N."/>
        </authorList>
    </citation>
    <scope>NUCLEOTIDE SEQUENCE [LARGE SCALE GENOMIC DNA]</scope>
    <source>
        <strain evidence="2 3">CGMCC 4.1877</strain>
    </source>
</reference>
<dbReference type="NCBIfam" id="NF041646">
    <property type="entry name" value="VC0807_fam"/>
    <property type="match status" value="1"/>
</dbReference>
<keyword evidence="1" id="KW-0812">Transmembrane</keyword>
<evidence type="ECO:0000256" key="1">
    <source>
        <dbReference type="SAM" id="Phobius"/>
    </source>
</evidence>
<feature type="transmembrane region" description="Helical" evidence="1">
    <location>
        <begin position="69"/>
        <end position="88"/>
    </location>
</feature>
<feature type="transmembrane region" description="Helical" evidence="1">
    <location>
        <begin position="181"/>
        <end position="201"/>
    </location>
</feature>
<organism evidence="2 3">
    <name type="scientific">Pseudonocardia ammonioxydans</name>
    <dbReference type="NCBI Taxonomy" id="260086"/>
    <lineage>
        <taxon>Bacteria</taxon>
        <taxon>Bacillati</taxon>
        <taxon>Actinomycetota</taxon>
        <taxon>Actinomycetes</taxon>
        <taxon>Pseudonocardiales</taxon>
        <taxon>Pseudonocardiaceae</taxon>
        <taxon>Pseudonocardia</taxon>
    </lineage>
</organism>
<dbReference type="EMBL" id="FOUY01000027">
    <property type="protein sequence ID" value="SFO01764.1"/>
    <property type="molecule type" value="Genomic_DNA"/>
</dbReference>
<evidence type="ECO:0000313" key="3">
    <source>
        <dbReference type="Proteomes" id="UP000199614"/>
    </source>
</evidence>
<evidence type="ECO:0000313" key="2">
    <source>
        <dbReference type="EMBL" id="SFO01764.1"/>
    </source>
</evidence>
<dbReference type="AlphaFoldDB" id="A0A1I5DRA5"/>
<name>A0A1I5DRA5_PSUAM</name>
<feature type="transmembrane region" description="Helical" evidence="1">
    <location>
        <begin position="94"/>
        <end position="114"/>
    </location>
</feature>
<dbReference type="Proteomes" id="UP000199614">
    <property type="component" value="Unassembled WGS sequence"/>
</dbReference>
<accession>A0A1I5DRA5</accession>
<keyword evidence="3" id="KW-1185">Reference proteome</keyword>
<sequence>MSARTAGPAARAERGALLRGLGLDVALPVGAYYLLYSLGVGDWWALLAASAIAAARVAWSAVRTRTLNPFATVMLIVYGVGFLLAFVTGDARTLLLRTSLITGAVGAVFLVTAVRGRRPLTLAAMQSFAPARADAIEHEYATVPRARRGHRVSSAVWGVGLIGEALLRLPVVYLLPVPVAVGLSEVMAIVVLGGLAGWNIWYGRLMRAGSPAG</sequence>
<proteinExistence type="predicted"/>
<dbReference type="STRING" id="260086.SAMN05216207_102740"/>
<feature type="transmembrane region" description="Helical" evidence="1">
    <location>
        <begin position="21"/>
        <end position="38"/>
    </location>
</feature>
<keyword evidence="1" id="KW-0472">Membrane</keyword>
<feature type="transmembrane region" description="Helical" evidence="1">
    <location>
        <begin position="44"/>
        <end position="62"/>
    </location>
</feature>
<gene>
    <name evidence="2" type="ORF">SAMN05216207_102740</name>
</gene>
<protein>
    <recommendedName>
        <fullName evidence="4">Intracellular septation protein A</fullName>
    </recommendedName>
</protein>
<dbReference type="OrthoDB" id="4544430at2"/>